<gene>
    <name evidence="4" type="ORF">DGMP_34080</name>
</gene>
<dbReference type="PROSITE" id="PS51832">
    <property type="entry name" value="HD_GYP"/>
    <property type="match status" value="1"/>
</dbReference>
<dbReference type="InterPro" id="IPR052020">
    <property type="entry name" value="Cyclic_di-GMP/3'3'-cGAMP_PDE"/>
</dbReference>
<dbReference type="InterPro" id="IPR001789">
    <property type="entry name" value="Sig_transdc_resp-reg_receiver"/>
</dbReference>
<dbReference type="PROSITE" id="PS50110">
    <property type="entry name" value="RESPONSE_REGULATORY"/>
    <property type="match status" value="1"/>
</dbReference>
<dbReference type="Pfam" id="PF13487">
    <property type="entry name" value="HD_5"/>
    <property type="match status" value="1"/>
</dbReference>
<dbReference type="InterPro" id="IPR037522">
    <property type="entry name" value="HD_GYP_dom"/>
</dbReference>
<keyword evidence="5" id="KW-1185">Reference proteome</keyword>
<feature type="domain" description="HD-GYP" evidence="3">
    <location>
        <begin position="162"/>
        <end position="357"/>
    </location>
</feature>
<dbReference type="Proteomes" id="UP000826725">
    <property type="component" value="Chromosome"/>
</dbReference>
<evidence type="ECO:0000313" key="4">
    <source>
        <dbReference type="EMBL" id="BCL62715.1"/>
    </source>
</evidence>
<dbReference type="PANTHER" id="PTHR45228">
    <property type="entry name" value="CYCLIC DI-GMP PHOSPHODIESTERASE TM_0186-RELATED"/>
    <property type="match status" value="1"/>
</dbReference>
<dbReference type="Pfam" id="PF00072">
    <property type="entry name" value="Response_reg"/>
    <property type="match status" value="1"/>
</dbReference>
<dbReference type="PANTHER" id="PTHR45228:SF4">
    <property type="entry name" value="LIPOPROTEIN"/>
    <property type="match status" value="1"/>
</dbReference>
<dbReference type="CDD" id="cd00077">
    <property type="entry name" value="HDc"/>
    <property type="match status" value="1"/>
</dbReference>
<dbReference type="GO" id="GO:0000160">
    <property type="term" value="P:phosphorelay signal transduction system"/>
    <property type="evidence" value="ECO:0007669"/>
    <property type="project" value="InterPro"/>
</dbReference>
<dbReference type="AlphaFoldDB" id="A0A8D5FS85"/>
<feature type="modified residue" description="4-aspartylphosphate" evidence="1">
    <location>
        <position position="55"/>
    </location>
</feature>
<reference evidence="4" key="1">
    <citation type="submission" date="2020-09" db="EMBL/GenBank/DDBJ databases">
        <title>Desulfogranum mesoprofundum gen. nov., sp. nov., a novel mesophilic, sulfate-reducing chemolithoautotroph isolated from a deep-sea hydrothermal vent chimney in the Suiyo Seamount.</title>
        <authorList>
            <person name="Hashimoto Y."/>
            <person name="Nakagawa S."/>
        </authorList>
    </citation>
    <scope>NUCLEOTIDE SEQUENCE</scope>
    <source>
        <strain evidence="4">KT2</strain>
    </source>
</reference>
<evidence type="ECO:0000256" key="1">
    <source>
        <dbReference type="PROSITE-ProRule" id="PRU00169"/>
    </source>
</evidence>
<dbReference type="InterPro" id="IPR003607">
    <property type="entry name" value="HD/PDEase_dom"/>
</dbReference>
<dbReference type="EMBL" id="AP024086">
    <property type="protein sequence ID" value="BCL62715.1"/>
    <property type="molecule type" value="Genomic_DNA"/>
</dbReference>
<organism evidence="4 5">
    <name type="scientific">Desulfomarina profundi</name>
    <dbReference type="NCBI Taxonomy" id="2772557"/>
    <lineage>
        <taxon>Bacteria</taxon>
        <taxon>Pseudomonadati</taxon>
        <taxon>Thermodesulfobacteriota</taxon>
        <taxon>Desulfobulbia</taxon>
        <taxon>Desulfobulbales</taxon>
        <taxon>Desulfobulbaceae</taxon>
        <taxon>Desulfomarina</taxon>
    </lineage>
</organism>
<evidence type="ECO:0000313" key="5">
    <source>
        <dbReference type="Proteomes" id="UP000826725"/>
    </source>
</evidence>
<dbReference type="RefSeq" id="WP_228855046.1">
    <property type="nucleotide sequence ID" value="NZ_AP024086.1"/>
</dbReference>
<dbReference type="SMART" id="SM00471">
    <property type="entry name" value="HDc"/>
    <property type="match status" value="1"/>
</dbReference>
<accession>A0A8D5FS85</accession>
<evidence type="ECO:0000259" key="3">
    <source>
        <dbReference type="PROSITE" id="PS51832"/>
    </source>
</evidence>
<feature type="domain" description="Response regulatory" evidence="2">
    <location>
        <begin position="7"/>
        <end position="120"/>
    </location>
</feature>
<dbReference type="NCBIfam" id="TIGR00277">
    <property type="entry name" value="HDIG"/>
    <property type="match status" value="1"/>
</dbReference>
<dbReference type="KEGG" id="dbk:DGMP_34080"/>
<keyword evidence="1" id="KW-0597">Phosphoprotein</keyword>
<sequence>MNRGPTKILVADDDAMVRTTVSKILEMFGHQVDTVIGGKEALEIVNSSYDVIILDINMPEMDGFETMDHLNKLGLDIPVLFLTGAGSMHYAVKAINLGAYDFLTKPIEDLDIFNVKIRRAIEKRMYVLKESRYRQSLEDDIQEKARQLEEQNKLLLTYSNSLENATVQLMSSLQNAMEEKDYYTAGHTIRVTEYALMLGLAMELSENEILILRRAAQFHDIGKLVIDLSCIQKPGKLTDEEWLLIRKHPSVGANIIKPLGFMKKEQFIIRHHHERFDGKGYPDGLCGDELDILTKIITVVDSYDAMTSRRNYRENKTMEEAVEELYRCSGTQFEPAIVEAFARSIVDFKLPENGFSEKSLDNLYEKKVVT</sequence>
<name>A0A8D5FS85_9BACT</name>
<dbReference type="InterPro" id="IPR006675">
    <property type="entry name" value="HDIG_dom"/>
</dbReference>
<proteinExistence type="predicted"/>
<dbReference type="SMART" id="SM00448">
    <property type="entry name" value="REC"/>
    <property type="match status" value="1"/>
</dbReference>
<evidence type="ECO:0000259" key="2">
    <source>
        <dbReference type="PROSITE" id="PS50110"/>
    </source>
</evidence>
<protein>
    <submittedName>
        <fullName evidence="4">Two-component system response regulator</fullName>
    </submittedName>
</protein>